<evidence type="ECO:0000313" key="1">
    <source>
        <dbReference type="EMBL" id="MFB9090353.1"/>
    </source>
</evidence>
<name>A0ABV5GGU9_9FLAO</name>
<sequence length="76" mass="8851">MDSQAELNWIHQEIDKVNDPTFLEKLKTLLKSRQKPSTETIEEYNSDIESALDNIAKGNFVAEEEARSISKKWNRK</sequence>
<dbReference type="RefSeq" id="WP_290285326.1">
    <property type="nucleotide sequence ID" value="NZ_JAUFQN010000019.1"/>
</dbReference>
<organism evidence="1 2">
    <name type="scientific">Flavobacterium paronense</name>
    <dbReference type="NCBI Taxonomy" id="1392775"/>
    <lineage>
        <taxon>Bacteria</taxon>
        <taxon>Pseudomonadati</taxon>
        <taxon>Bacteroidota</taxon>
        <taxon>Flavobacteriia</taxon>
        <taxon>Flavobacteriales</taxon>
        <taxon>Flavobacteriaceae</taxon>
        <taxon>Flavobacterium</taxon>
    </lineage>
</organism>
<evidence type="ECO:0000313" key="2">
    <source>
        <dbReference type="Proteomes" id="UP001589576"/>
    </source>
</evidence>
<keyword evidence="2" id="KW-1185">Reference proteome</keyword>
<accession>A0ABV5GGU9</accession>
<proteinExistence type="predicted"/>
<reference evidence="1 2" key="1">
    <citation type="submission" date="2024-09" db="EMBL/GenBank/DDBJ databases">
        <authorList>
            <person name="Sun Q."/>
            <person name="Mori K."/>
        </authorList>
    </citation>
    <scope>NUCLEOTIDE SEQUENCE [LARGE SCALE GENOMIC DNA]</scope>
    <source>
        <strain evidence="1 2">CECT 8460</strain>
    </source>
</reference>
<gene>
    <name evidence="1" type="ORF">ACFFUU_12120</name>
</gene>
<dbReference type="Proteomes" id="UP001589576">
    <property type="component" value="Unassembled WGS sequence"/>
</dbReference>
<comment type="caution">
    <text evidence="1">The sequence shown here is derived from an EMBL/GenBank/DDBJ whole genome shotgun (WGS) entry which is preliminary data.</text>
</comment>
<protein>
    <submittedName>
        <fullName evidence="1">Uncharacterized protein</fullName>
    </submittedName>
</protein>
<dbReference type="EMBL" id="JBHMFB010000029">
    <property type="protein sequence ID" value="MFB9090353.1"/>
    <property type="molecule type" value="Genomic_DNA"/>
</dbReference>